<reference evidence="2 3" key="1">
    <citation type="submission" date="2019-02" db="EMBL/GenBank/DDBJ databases">
        <title>Deep-cultivation of Planctomycetes and their phenomic and genomic characterization uncovers novel biology.</title>
        <authorList>
            <person name="Wiegand S."/>
            <person name="Jogler M."/>
            <person name="Boedeker C."/>
            <person name="Pinto D."/>
            <person name="Vollmers J."/>
            <person name="Rivas-Marin E."/>
            <person name="Kohn T."/>
            <person name="Peeters S.H."/>
            <person name="Heuer A."/>
            <person name="Rast P."/>
            <person name="Oberbeckmann S."/>
            <person name="Bunk B."/>
            <person name="Jeske O."/>
            <person name="Meyerdierks A."/>
            <person name="Storesund J.E."/>
            <person name="Kallscheuer N."/>
            <person name="Luecker S."/>
            <person name="Lage O.M."/>
            <person name="Pohl T."/>
            <person name="Merkel B.J."/>
            <person name="Hornburger P."/>
            <person name="Mueller R.-W."/>
            <person name="Bruemmer F."/>
            <person name="Labrenz M."/>
            <person name="Spormann A.M."/>
            <person name="Op Den Camp H."/>
            <person name="Overmann J."/>
            <person name="Amann R."/>
            <person name="Jetten M.S.M."/>
            <person name="Mascher T."/>
            <person name="Medema M.H."/>
            <person name="Devos D.P."/>
            <person name="Kaster A.-K."/>
            <person name="Ovreas L."/>
            <person name="Rohde M."/>
            <person name="Galperin M.Y."/>
            <person name="Jogler C."/>
        </authorList>
    </citation>
    <scope>NUCLEOTIDE SEQUENCE [LARGE SCALE GENOMIC DNA]</scope>
    <source>
        <strain evidence="2 3">Poly51</strain>
    </source>
</reference>
<gene>
    <name evidence="2" type="ORF">Poly51_57600</name>
</gene>
<dbReference type="RefSeq" id="WP_146462169.1">
    <property type="nucleotide sequence ID" value="NZ_SJPW01000008.1"/>
</dbReference>
<dbReference type="InterPro" id="IPR029058">
    <property type="entry name" value="AB_hydrolase_fold"/>
</dbReference>
<dbReference type="SUPFAM" id="SSF53474">
    <property type="entry name" value="alpha/beta-Hydrolases"/>
    <property type="match status" value="1"/>
</dbReference>
<accession>A0A5C6ED20</accession>
<protein>
    <submittedName>
        <fullName evidence="2">Alpha/beta hydrolase family protein</fullName>
    </submittedName>
</protein>
<dbReference type="InterPro" id="IPR000073">
    <property type="entry name" value="AB_hydrolase_1"/>
</dbReference>
<dbReference type="GO" id="GO:0016787">
    <property type="term" value="F:hydrolase activity"/>
    <property type="evidence" value="ECO:0007669"/>
    <property type="project" value="UniProtKB-KW"/>
</dbReference>
<evidence type="ECO:0000259" key="1">
    <source>
        <dbReference type="Pfam" id="PF12697"/>
    </source>
</evidence>
<keyword evidence="2" id="KW-0378">Hydrolase</keyword>
<dbReference type="Gene3D" id="3.40.50.1820">
    <property type="entry name" value="alpha/beta hydrolase"/>
    <property type="match status" value="1"/>
</dbReference>
<organism evidence="2 3">
    <name type="scientific">Rubripirellula tenax</name>
    <dbReference type="NCBI Taxonomy" id="2528015"/>
    <lineage>
        <taxon>Bacteria</taxon>
        <taxon>Pseudomonadati</taxon>
        <taxon>Planctomycetota</taxon>
        <taxon>Planctomycetia</taxon>
        <taxon>Pirellulales</taxon>
        <taxon>Pirellulaceae</taxon>
        <taxon>Rubripirellula</taxon>
    </lineage>
</organism>
<evidence type="ECO:0000313" key="2">
    <source>
        <dbReference type="EMBL" id="TWU46364.1"/>
    </source>
</evidence>
<comment type="caution">
    <text evidence="2">The sequence shown here is derived from an EMBL/GenBank/DDBJ whole genome shotgun (WGS) entry which is preliminary data.</text>
</comment>
<sequence>MQTTSYRVKFVGGSGESLAGIVDRPTDADPLVVAVFSHCFTCNKDLKAIVRTSRGLAARGIACLRYDMTGLGGSEGDFSHTNFTTNLGDLRSAMEFTTGEFGRVDALIGHSFGGAASLATAGMPTETKPRTVVALAAPSETVHLAKLLSHMDPAIESDGVGTVSIGGRAWTIRREMLDDFRSHDLPALISRIQCPTLLFHSPLDRTVGFDHAIRILGLIQSSPHAAEPTPISLISLDGSDHLLVNEPRDIDFVIESTAAFLIRYAQPA</sequence>
<feature type="domain" description="AB hydrolase-1" evidence="1">
    <location>
        <begin position="54"/>
        <end position="208"/>
    </location>
</feature>
<name>A0A5C6ED20_9BACT</name>
<keyword evidence="3" id="KW-1185">Reference proteome</keyword>
<dbReference type="Pfam" id="PF12697">
    <property type="entry name" value="Abhydrolase_6"/>
    <property type="match status" value="1"/>
</dbReference>
<dbReference type="OrthoDB" id="9780269at2"/>
<evidence type="ECO:0000313" key="3">
    <source>
        <dbReference type="Proteomes" id="UP000318288"/>
    </source>
</evidence>
<dbReference type="EMBL" id="SJPW01000008">
    <property type="protein sequence ID" value="TWU46364.1"/>
    <property type="molecule type" value="Genomic_DNA"/>
</dbReference>
<dbReference type="AlphaFoldDB" id="A0A5C6ED20"/>
<dbReference type="Proteomes" id="UP000318288">
    <property type="component" value="Unassembled WGS sequence"/>
</dbReference>
<proteinExistence type="predicted"/>